<dbReference type="GO" id="GO:0004527">
    <property type="term" value="F:exonuclease activity"/>
    <property type="evidence" value="ECO:0007669"/>
    <property type="project" value="UniProtKB-KW"/>
</dbReference>
<accession>E1QWG6</accession>
<keyword evidence="3" id="KW-0269">Exonuclease</keyword>
<protein>
    <submittedName>
        <fullName evidence="3">Endonuclease/exonuclease/phosphatase</fullName>
    </submittedName>
</protein>
<organism evidence="3 4">
    <name type="scientific">Olsenella uli (strain ATCC 49627 / DSM 7084 / CCUG 31166 / CIP 109912 / JCM 12494 / LMG 11480 / NCIMB 702895 / VPI D76D-27C)</name>
    <name type="common">Lactobacillus uli</name>
    <dbReference type="NCBI Taxonomy" id="633147"/>
    <lineage>
        <taxon>Bacteria</taxon>
        <taxon>Bacillati</taxon>
        <taxon>Actinomycetota</taxon>
        <taxon>Coriobacteriia</taxon>
        <taxon>Coriobacteriales</taxon>
        <taxon>Atopobiaceae</taxon>
        <taxon>Olsenella</taxon>
    </lineage>
</organism>
<evidence type="ECO:0000256" key="1">
    <source>
        <dbReference type="SAM" id="MobiDB-lite"/>
    </source>
</evidence>
<proteinExistence type="predicted"/>
<dbReference type="PATRIC" id="fig|633147.7.peg.160"/>
<feature type="transmembrane region" description="Helical" evidence="2">
    <location>
        <begin position="55"/>
        <end position="80"/>
    </location>
</feature>
<feature type="region of interest" description="Disordered" evidence="1">
    <location>
        <begin position="27"/>
        <end position="46"/>
    </location>
</feature>
<evidence type="ECO:0000256" key="2">
    <source>
        <dbReference type="SAM" id="Phobius"/>
    </source>
</evidence>
<reference evidence="3 4" key="1">
    <citation type="journal article" date="2010" name="Stand. Genomic Sci.">
        <title>Complete genome sequence of Olsenella uli type strain (VPI D76D-27C).</title>
        <authorList>
            <person name="Goker M."/>
            <person name="Held B."/>
            <person name="Lucas S."/>
            <person name="Nolan M."/>
            <person name="Yasawong M."/>
            <person name="Glavina Del Rio T."/>
            <person name="Tice H."/>
            <person name="Cheng J.F."/>
            <person name="Bruce D."/>
            <person name="Detter J.C."/>
            <person name="Tapia R."/>
            <person name="Han C."/>
            <person name="Goodwin L."/>
            <person name="Pitluck S."/>
            <person name="Liolios K."/>
            <person name="Ivanova N."/>
            <person name="Mavromatis K."/>
            <person name="Mikhailova N."/>
            <person name="Pati A."/>
            <person name="Chen A."/>
            <person name="Palaniappan K."/>
            <person name="Land M."/>
            <person name="Hauser L."/>
            <person name="Chang Y.J."/>
            <person name="Jeffries C.D."/>
            <person name="Rohde M."/>
            <person name="Sikorski J."/>
            <person name="Pukall R."/>
            <person name="Woyke T."/>
            <person name="Bristow J."/>
            <person name="Eisen J.A."/>
            <person name="Markowitz V."/>
            <person name="Hugenholtz P."/>
            <person name="Kyrpides N.C."/>
            <person name="Klenk H.P."/>
            <person name="Lapidus A."/>
        </authorList>
    </citation>
    <scope>NUCLEOTIDE SEQUENCE [LARGE SCALE GENOMIC DNA]</scope>
    <source>
        <strain evidence="4">ATCC 49627 / DSM 7084 / CIP 109912 / JCM 12494 / NCIMB 702895 / VPI D76D-27C</strain>
    </source>
</reference>
<feature type="region of interest" description="Disordered" evidence="1">
    <location>
        <begin position="1"/>
        <end position="21"/>
    </location>
</feature>
<feature type="compositionally biased region" description="Basic and acidic residues" evidence="1">
    <location>
        <begin position="8"/>
        <end position="19"/>
    </location>
</feature>
<keyword evidence="3" id="KW-0255">Endonuclease</keyword>
<keyword evidence="2" id="KW-0812">Transmembrane</keyword>
<dbReference type="Proteomes" id="UP000000333">
    <property type="component" value="Chromosome"/>
</dbReference>
<evidence type="ECO:0000313" key="4">
    <source>
        <dbReference type="Proteomes" id="UP000000333"/>
    </source>
</evidence>
<dbReference type="KEGG" id="ols:Olsu_1364"/>
<dbReference type="Gene3D" id="3.60.10.10">
    <property type="entry name" value="Endonuclease/exonuclease/phosphatase"/>
    <property type="match status" value="1"/>
</dbReference>
<dbReference type="eggNOG" id="COG3568">
    <property type="taxonomic scope" value="Bacteria"/>
</dbReference>
<keyword evidence="2" id="KW-1133">Transmembrane helix</keyword>
<feature type="compositionally biased region" description="Low complexity" evidence="1">
    <location>
        <begin position="31"/>
        <end position="44"/>
    </location>
</feature>
<name>E1QWG6_OLSUV</name>
<dbReference type="GO" id="GO:0004519">
    <property type="term" value="F:endonuclease activity"/>
    <property type="evidence" value="ECO:0007669"/>
    <property type="project" value="UniProtKB-KW"/>
</dbReference>
<evidence type="ECO:0000313" key="3">
    <source>
        <dbReference type="EMBL" id="ADK68469.1"/>
    </source>
</evidence>
<keyword evidence="3" id="KW-0378">Hydrolase</keyword>
<dbReference type="HOGENOM" id="CLU_065532_0_0_11"/>
<dbReference type="AlphaFoldDB" id="E1QWG6"/>
<keyword evidence="3" id="KW-0540">Nuclease</keyword>
<gene>
    <name evidence="3" type="ordered locus">Olsu_1364</name>
</gene>
<sequence>MPTTPRHGAHDARRRKDEGASVWACTPTRTSGSASAPALQSALPKRPQRGGARRALLYLVRTVLALAVVGGMAFGTYVLYLESHYTRIADNTLLEINQANATDVQPQLVAGQTYTATTYNIGFGAYTPDYTFFMDRGAMADGTATQGTSSVATGEQSVRDCTAGDIATMRAAAGGMAPDFMLFQEVDVDSDRSYHVDQRTALADAFPTYQSVFASNFHAGFLAWPPTSPHGRVSSGLLTLADVDVTSALRRSYPVDESFPTKFFDLDRCFEVLRVPVSDGRELVLINSHLSAYDEGGTVRARQLSMLGAALSAERAAGNYVIAGGDWNHALCGSLELYPSQQQVPDWVATLDDEDLPEGFSVVRAGNLEEVASCRGDDIPYERDVTYTVTVDGFVVSDNVSATATNIDTGFATSDHNPVLLSFALGA</sequence>
<dbReference type="STRING" id="633147.Olsu_1364"/>
<keyword evidence="2" id="KW-0472">Membrane</keyword>
<dbReference type="SUPFAM" id="SSF56219">
    <property type="entry name" value="DNase I-like"/>
    <property type="match status" value="1"/>
</dbReference>
<keyword evidence="4" id="KW-1185">Reference proteome</keyword>
<dbReference type="InterPro" id="IPR036691">
    <property type="entry name" value="Endo/exonu/phosph_ase_sf"/>
</dbReference>
<dbReference type="EMBL" id="CP002106">
    <property type="protein sequence ID" value="ADK68469.1"/>
    <property type="molecule type" value="Genomic_DNA"/>
</dbReference>